<gene>
    <name evidence="5" type="ORF">JOF56_010758</name>
</gene>
<accession>A0ABS4U143</accession>
<evidence type="ECO:0000256" key="3">
    <source>
        <dbReference type="ARBA" id="ARBA00023163"/>
    </source>
</evidence>
<protein>
    <submittedName>
        <fullName evidence="5">DNA-binding CsgD family transcriptional regulator</fullName>
    </submittedName>
</protein>
<proteinExistence type="predicted"/>
<keyword evidence="3" id="KW-0804">Transcription</keyword>
<evidence type="ECO:0000313" key="5">
    <source>
        <dbReference type="EMBL" id="MBP2330373.1"/>
    </source>
</evidence>
<evidence type="ECO:0000256" key="2">
    <source>
        <dbReference type="ARBA" id="ARBA00023125"/>
    </source>
</evidence>
<reference evidence="5 6" key="1">
    <citation type="submission" date="2021-03" db="EMBL/GenBank/DDBJ databases">
        <title>Sequencing the genomes of 1000 actinobacteria strains.</title>
        <authorList>
            <person name="Klenk H.-P."/>
        </authorList>
    </citation>
    <scope>NUCLEOTIDE SEQUENCE [LARGE SCALE GENOMIC DNA]</scope>
    <source>
        <strain evidence="5 6">DSM 46670</strain>
    </source>
</reference>
<dbReference type="EMBL" id="JAGINW010000001">
    <property type="protein sequence ID" value="MBP2330373.1"/>
    <property type="molecule type" value="Genomic_DNA"/>
</dbReference>
<dbReference type="Pfam" id="PF00196">
    <property type="entry name" value="GerE"/>
    <property type="match status" value="1"/>
</dbReference>
<sequence>MLDYRQVEAATQIGMLTRERDRPAACAESLRVLGGLLANDAAMLMAVDPVSGDHFQLAGLECSTAQAHSLAVEFINTPWYETVVNQALPPSISDEPGQPYRRSWFYEQYVHPAGFRDGMSGALRHRGRYVGMIHVSAERPEAFGTEARRLLATVMPALAALADNAERVDDLPTDACASLVVQGQVIDLPDRERPRVLTDEPFRHLLAGFEASDGQRLRLLWPVRQDWYRVVLCRQSLLSGSQAVLVHAQPSPIPFRLSPRELDVLTRVAMGHANRTIAEGLFLSPRTVHSHIDHILRKTGTGSRAEATALALRDGLLRPLPDGLKYFLES</sequence>
<dbReference type="Gene3D" id="3.30.450.40">
    <property type="match status" value="1"/>
</dbReference>
<keyword evidence="1" id="KW-0805">Transcription regulation</keyword>
<evidence type="ECO:0000259" key="4">
    <source>
        <dbReference type="PROSITE" id="PS50043"/>
    </source>
</evidence>
<evidence type="ECO:0000256" key="1">
    <source>
        <dbReference type="ARBA" id="ARBA00023015"/>
    </source>
</evidence>
<keyword evidence="6" id="KW-1185">Reference proteome</keyword>
<dbReference type="PANTHER" id="PTHR44688">
    <property type="entry name" value="DNA-BINDING TRANSCRIPTIONAL ACTIVATOR DEVR_DOSR"/>
    <property type="match status" value="1"/>
</dbReference>
<dbReference type="InterPro" id="IPR036388">
    <property type="entry name" value="WH-like_DNA-bd_sf"/>
</dbReference>
<dbReference type="PROSITE" id="PS00622">
    <property type="entry name" value="HTH_LUXR_1"/>
    <property type="match status" value="1"/>
</dbReference>
<dbReference type="SMART" id="SM00421">
    <property type="entry name" value="HTH_LUXR"/>
    <property type="match status" value="1"/>
</dbReference>
<dbReference type="Gene3D" id="1.10.10.10">
    <property type="entry name" value="Winged helix-like DNA-binding domain superfamily/Winged helix DNA-binding domain"/>
    <property type="match status" value="1"/>
</dbReference>
<comment type="caution">
    <text evidence="5">The sequence shown here is derived from an EMBL/GenBank/DDBJ whole genome shotgun (WGS) entry which is preliminary data.</text>
</comment>
<dbReference type="SUPFAM" id="SSF55781">
    <property type="entry name" value="GAF domain-like"/>
    <property type="match status" value="1"/>
</dbReference>
<dbReference type="PROSITE" id="PS50043">
    <property type="entry name" value="HTH_LUXR_2"/>
    <property type="match status" value="1"/>
</dbReference>
<dbReference type="CDD" id="cd06170">
    <property type="entry name" value="LuxR_C_like"/>
    <property type="match status" value="1"/>
</dbReference>
<feature type="domain" description="HTH luxR-type" evidence="4">
    <location>
        <begin position="250"/>
        <end position="315"/>
    </location>
</feature>
<name>A0ABS4U143_9PSEU</name>
<dbReference type="InterPro" id="IPR016032">
    <property type="entry name" value="Sig_transdc_resp-reg_C-effctor"/>
</dbReference>
<evidence type="ECO:0000313" key="6">
    <source>
        <dbReference type="Proteomes" id="UP001519332"/>
    </source>
</evidence>
<dbReference type="GO" id="GO:0003677">
    <property type="term" value="F:DNA binding"/>
    <property type="evidence" value="ECO:0007669"/>
    <property type="project" value="UniProtKB-KW"/>
</dbReference>
<dbReference type="Proteomes" id="UP001519332">
    <property type="component" value="Unassembled WGS sequence"/>
</dbReference>
<dbReference type="InterPro" id="IPR029016">
    <property type="entry name" value="GAF-like_dom_sf"/>
</dbReference>
<dbReference type="RefSeq" id="WP_209646993.1">
    <property type="nucleotide sequence ID" value="NZ_JAGINW010000001.1"/>
</dbReference>
<dbReference type="PRINTS" id="PR00038">
    <property type="entry name" value="HTHLUXR"/>
</dbReference>
<dbReference type="SUPFAM" id="SSF46894">
    <property type="entry name" value="C-terminal effector domain of the bipartite response regulators"/>
    <property type="match status" value="1"/>
</dbReference>
<keyword evidence="2 5" id="KW-0238">DNA-binding</keyword>
<organism evidence="5 6">
    <name type="scientific">Kibdelosporangium banguiense</name>
    <dbReference type="NCBI Taxonomy" id="1365924"/>
    <lineage>
        <taxon>Bacteria</taxon>
        <taxon>Bacillati</taxon>
        <taxon>Actinomycetota</taxon>
        <taxon>Actinomycetes</taxon>
        <taxon>Pseudonocardiales</taxon>
        <taxon>Pseudonocardiaceae</taxon>
        <taxon>Kibdelosporangium</taxon>
    </lineage>
</organism>
<dbReference type="PANTHER" id="PTHR44688:SF16">
    <property type="entry name" value="DNA-BINDING TRANSCRIPTIONAL ACTIVATOR DEVR_DOSR"/>
    <property type="match status" value="1"/>
</dbReference>
<dbReference type="InterPro" id="IPR000792">
    <property type="entry name" value="Tscrpt_reg_LuxR_C"/>
</dbReference>